<dbReference type="Gene3D" id="3.90.550.50">
    <property type="match status" value="1"/>
</dbReference>
<dbReference type="PANTHER" id="PTHR12369">
    <property type="entry name" value="CHONDROITIN SYNTHASE"/>
    <property type="match status" value="1"/>
</dbReference>
<keyword evidence="4 9" id="KW-0812">Transmembrane</keyword>
<dbReference type="PANTHER" id="PTHR12369:SF13">
    <property type="entry name" value="HEXOSYLTRANSFERASE"/>
    <property type="match status" value="1"/>
</dbReference>
<evidence type="ECO:0000256" key="1">
    <source>
        <dbReference type="ARBA" id="ARBA00004447"/>
    </source>
</evidence>
<keyword evidence="10" id="KW-1185">Reference proteome</keyword>
<dbReference type="Proteomes" id="UP000694888">
    <property type="component" value="Unplaced"/>
</dbReference>
<proteinExistence type="inferred from homology"/>
<dbReference type="Pfam" id="PF05679">
    <property type="entry name" value="CHGN"/>
    <property type="match status" value="1"/>
</dbReference>
<reference evidence="11 12" key="1">
    <citation type="submission" date="2025-05" db="UniProtKB">
        <authorList>
            <consortium name="RefSeq"/>
        </authorList>
    </citation>
    <scope>IDENTIFICATION</scope>
</reference>
<evidence type="ECO:0000256" key="7">
    <source>
        <dbReference type="ARBA" id="ARBA00023034"/>
    </source>
</evidence>
<sequence length="779" mass="89294">MKIWRLNRFLLRTPVDTKCASRSFLPALVGLCLGITVSMMYAPFSEDSCETFLARQDPQKMIKLRETKSLDSGKEEEMYEPRQLEVPADSANYKLDSKAGSKFYRPKFAATELGIREKLLVAVLSSKDSLNTRAVALNKTLAHFVTRTVFFIDQKASVPPPPGMLIVNFSDGYNHLLPIAVLKYVSAKYGHDYDYFMFITDHAYVRAEKIMDLVTHISVSKHVHLGSPRGVEQGSTYCSLDGGVILSQSILSVVNATANMKWCSDKCHHSDQSLNLGKCVLHTAQMECQATVAGKQYTSHPVKDFNFDRDIEALREQTEFNKSISVFPMPDERTHFKLHRYFCEVELNATFYEIQEMKDNILYMSQFAPGGRDSVSWPVGVPESYKPKNRFDVIRWDYFTETHIFFQDDFTNVKELVGVDKLDIQDIIKVSMEKLNAKHNNIYLYSYLINGYRRFDPQRGMEYILDLALEDTSIVSEDGSNNDRVVEKRVFLVRPLGEVEVVPMPYVTENTKIRLVLPITMHDTDGWGLFVENYSKIKTEAGSIMSLIVVFIYDEAPKAGQEDRFSVLRSMLSYYDGKNDADTKSIALTVVSNKTYVSELTIIDMVSSHKSVSDDTLLFMCTVGMQLNMEMLNRVRINTIPGWQVFFPVGFWQFKPNLIYDKKPYPTDIDFNSKTGHYDVLSYEHGSFYNSDYKEARKSLTGSELASFDIFEMFVNFGKLHVFRAVEPEFKHFYQHLECLPNSPGKLYDRCLERRSLNLGTRAQLAKRIFQFQAKKGGH</sequence>
<keyword evidence="6 9" id="KW-1133">Transmembrane helix</keyword>
<organism evidence="10 12">
    <name type="scientific">Aplysia californica</name>
    <name type="common">California sea hare</name>
    <dbReference type="NCBI Taxonomy" id="6500"/>
    <lineage>
        <taxon>Eukaryota</taxon>
        <taxon>Metazoa</taxon>
        <taxon>Spiralia</taxon>
        <taxon>Lophotrochozoa</taxon>
        <taxon>Mollusca</taxon>
        <taxon>Gastropoda</taxon>
        <taxon>Heterobranchia</taxon>
        <taxon>Euthyneura</taxon>
        <taxon>Tectipleura</taxon>
        <taxon>Aplysiida</taxon>
        <taxon>Aplysioidea</taxon>
        <taxon>Aplysiidae</taxon>
        <taxon>Aplysia</taxon>
    </lineage>
</organism>
<dbReference type="RefSeq" id="XP_035828860.1">
    <property type="nucleotide sequence ID" value="XM_035972967.1"/>
</dbReference>
<evidence type="ECO:0000256" key="3">
    <source>
        <dbReference type="ARBA" id="ARBA00022679"/>
    </source>
</evidence>
<protein>
    <recommendedName>
        <fullName evidence="9">Hexosyltransferase</fullName>
        <ecNumber evidence="9">2.4.1.-</ecNumber>
    </recommendedName>
</protein>
<name>A0ABM1W2G7_APLCA</name>
<dbReference type="GeneID" id="101856777"/>
<evidence type="ECO:0000256" key="6">
    <source>
        <dbReference type="ARBA" id="ARBA00022989"/>
    </source>
</evidence>
<evidence type="ECO:0000313" key="10">
    <source>
        <dbReference type="Proteomes" id="UP000694888"/>
    </source>
</evidence>
<evidence type="ECO:0000256" key="5">
    <source>
        <dbReference type="ARBA" id="ARBA00022968"/>
    </source>
</evidence>
<evidence type="ECO:0000256" key="2">
    <source>
        <dbReference type="ARBA" id="ARBA00009239"/>
    </source>
</evidence>
<evidence type="ECO:0000256" key="8">
    <source>
        <dbReference type="ARBA" id="ARBA00023136"/>
    </source>
</evidence>
<comment type="subcellular location">
    <subcellularLocation>
        <location evidence="1 9">Golgi apparatus</location>
        <location evidence="1 9">Golgi stack membrane</location>
        <topology evidence="1 9">Single-pass type II membrane protein</topology>
    </subcellularLocation>
</comment>
<evidence type="ECO:0000313" key="13">
    <source>
        <dbReference type="RefSeq" id="XP_035828863.1"/>
    </source>
</evidence>
<dbReference type="EC" id="2.4.1.-" evidence="9"/>
<evidence type="ECO:0000256" key="4">
    <source>
        <dbReference type="ARBA" id="ARBA00022692"/>
    </source>
</evidence>
<keyword evidence="3 9" id="KW-0808">Transferase</keyword>
<evidence type="ECO:0000313" key="11">
    <source>
        <dbReference type="RefSeq" id="XP_012944760.1"/>
    </source>
</evidence>
<comment type="similarity">
    <text evidence="2 9">Belongs to the chondroitin N-acetylgalactosaminyltransferase family.</text>
</comment>
<accession>A0ABM1W2G7</accession>
<dbReference type="InterPro" id="IPR008428">
    <property type="entry name" value="Chond_GalNAc"/>
</dbReference>
<feature type="transmembrane region" description="Helical" evidence="9">
    <location>
        <begin position="21"/>
        <end position="42"/>
    </location>
</feature>
<evidence type="ECO:0000256" key="9">
    <source>
        <dbReference type="RuleBase" id="RU364016"/>
    </source>
</evidence>
<keyword evidence="7 9" id="KW-0333">Golgi apparatus</keyword>
<dbReference type="RefSeq" id="XP_035828863.1">
    <property type="nucleotide sequence ID" value="XM_035972970.1"/>
</dbReference>
<dbReference type="RefSeq" id="XP_012944760.1">
    <property type="nucleotide sequence ID" value="XM_013089306.2"/>
</dbReference>
<keyword evidence="8 9" id="KW-0472">Membrane</keyword>
<dbReference type="InterPro" id="IPR051227">
    <property type="entry name" value="CS_glycosyltransferase"/>
</dbReference>
<keyword evidence="5 9" id="KW-0735">Signal-anchor</keyword>
<evidence type="ECO:0000313" key="12">
    <source>
        <dbReference type="RefSeq" id="XP_035828860.1"/>
    </source>
</evidence>
<gene>
    <name evidence="11 12 13" type="primary">LOC101856777</name>
</gene>